<proteinExistence type="predicted"/>
<organism evidence="1 2">
    <name type="scientific">Terfezia boudieri ATCC MYA-4762</name>
    <dbReference type="NCBI Taxonomy" id="1051890"/>
    <lineage>
        <taxon>Eukaryota</taxon>
        <taxon>Fungi</taxon>
        <taxon>Dikarya</taxon>
        <taxon>Ascomycota</taxon>
        <taxon>Pezizomycotina</taxon>
        <taxon>Pezizomycetes</taxon>
        <taxon>Pezizales</taxon>
        <taxon>Pezizaceae</taxon>
        <taxon>Terfezia</taxon>
    </lineage>
</organism>
<protein>
    <submittedName>
        <fullName evidence="1">Uncharacterized protein</fullName>
    </submittedName>
</protein>
<dbReference type="Proteomes" id="UP000267821">
    <property type="component" value="Unassembled WGS sequence"/>
</dbReference>
<evidence type="ECO:0000313" key="2">
    <source>
        <dbReference type="Proteomes" id="UP000267821"/>
    </source>
</evidence>
<accession>A0A3N4LKK1</accession>
<keyword evidence="2" id="KW-1185">Reference proteome</keyword>
<sequence length="184" mass="20614">MNSTGGRRIYPVNGVCNPRLSQNISWQNWRWRWPAVAHDVPTEEPLPSGCWGDIPVSGACSLSDLFQKQVRLVNMGTVGSTVYIRDAFLDRERNGRAWVFQLSEVAFPRSKNCTALCSAGMLSEDKYQILAVNPNGLRRALCWYFIVLLLQQAGWCQGQEGVIMIFSRPRIKLVGIIGLKLGSV</sequence>
<dbReference type="AlphaFoldDB" id="A0A3N4LKK1"/>
<gene>
    <name evidence="1" type="ORF">L211DRAFT_285803</name>
</gene>
<reference evidence="1 2" key="1">
    <citation type="journal article" date="2018" name="Nat. Ecol. Evol.">
        <title>Pezizomycetes genomes reveal the molecular basis of ectomycorrhizal truffle lifestyle.</title>
        <authorList>
            <person name="Murat C."/>
            <person name="Payen T."/>
            <person name="Noel B."/>
            <person name="Kuo A."/>
            <person name="Morin E."/>
            <person name="Chen J."/>
            <person name="Kohler A."/>
            <person name="Krizsan K."/>
            <person name="Balestrini R."/>
            <person name="Da Silva C."/>
            <person name="Montanini B."/>
            <person name="Hainaut M."/>
            <person name="Levati E."/>
            <person name="Barry K.W."/>
            <person name="Belfiori B."/>
            <person name="Cichocki N."/>
            <person name="Clum A."/>
            <person name="Dockter R.B."/>
            <person name="Fauchery L."/>
            <person name="Guy J."/>
            <person name="Iotti M."/>
            <person name="Le Tacon F."/>
            <person name="Lindquist E.A."/>
            <person name="Lipzen A."/>
            <person name="Malagnac F."/>
            <person name="Mello A."/>
            <person name="Molinier V."/>
            <person name="Miyauchi S."/>
            <person name="Poulain J."/>
            <person name="Riccioni C."/>
            <person name="Rubini A."/>
            <person name="Sitrit Y."/>
            <person name="Splivallo R."/>
            <person name="Traeger S."/>
            <person name="Wang M."/>
            <person name="Zifcakova L."/>
            <person name="Wipf D."/>
            <person name="Zambonelli A."/>
            <person name="Paolocci F."/>
            <person name="Nowrousian M."/>
            <person name="Ottonello S."/>
            <person name="Baldrian P."/>
            <person name="Spatafora J.W."/>
            <person name="Henrissat B."/>
            <person name="Nagy L.G."/>
            <person name="Aury J.M."/>
            <person name="Wincker P."/>
            <person name="Grigoriev I.V."/>
            <person name="Bonfante P."/>
            <person name="Martin F.M."/>
        </authorList>
    </citation>
    <scope>NUCLEOTIDE SEQUENCE [LARGE SCALE GENOMIC DNA]</scope>
    <source>
        <strain evidence="1 2">ATCC MYA-4762</strain>
    </source>
</reference>
<name>A0A3N4LKK1_9PEZI</name>
<dbReference type="EMBL" id="ML121547">
    <property type="protein sequence ID" value="RPB23340.1"/>
    <property type="molecule type" value="Genomic_DNA"/>
</dbReference>
<dbReference type="InParanoid" id="A0A3N4LKK1"/>
<evidence type="ECO:0000313" key="1">
    <source>
        <dbReference type="EMBL" id="RPB23340.1"/>
    </source>
</evidence>